<keyword evidence="3 4" id="KW-0808">Transferase</keyword>
<dbReference type="GO" id="GO:0008168">
    <property type="term" value="F:methyltransferase activity"/>
    <property type="evidence" value="ECO:0007669"/>
    <property type="project" value="UniProtKB-KW"/>
</dbReference>
<evidence type="ECO:0000313" key="6">
    <source>
        <dbReference type="Proteomes" id="UP000507962"/>
    </source>
</evidence>
<dbReference type="Proteomes" id="UP000507962">
    <property type="component" value="Unassembled WGS sequence"/>
</dbReference>
<dbReference type="Gene3D" id="3.20.20.480">
    <property type="entry name" value="Trimethylamine methyltransferase-like"/>
    <property type="match status" value="1"/>
</dbReference>
<dbReference type="InterPro" id="IPR038601">
    <property type="entry name" value="MttB-like_sf"/>
</dbReference>
<keyword evidence="6" id="KW-1185">Reference proteome</keyword>
<accession>A0A4U8YI20</accession>
<evidence type="ECO:0000256" key="3">
    <source>
        <dbReference type="ARBA" id="ARBA00022679"/>
    </source>
</evidence>
<dbReference type="AlphaFoldDB" id="A0A4U8YI20"/>
<comment type="similarity">
    <text evidence="1 4">Belongs to the trimethylamine methyltransferase family.</text>
</comment>
<evidence type="ECO:0000256" key="4">
    <source>
        <dbReference type="PIRNR" id="PIRNR037567"/>
    </source>
</evidence>
<dbReference type="PIRSF" id="PIRSF037567">
    <property type="entry name" value="MTTB_MeTrfase"/>
    <property type="match status" value="1"/>
</dbReference>
<dbReference type="Pfam" id="PF06253">
    <property type="entry name" value="MTTB"/>
    <property type="match status" value="1"/>
</dbReference>
<gene>
    <name evidence="5" type="ORF">MSL71_4750</name>
</gene>
<sequence length="473" mass="51442">MYDRMQELTQEEFTRIHDSAMDLLKNTGIVFNDEEAIDIFRKNGVKTEGKTVFLTEAQVRSAVEKAPASFTVAGRNPAKNVAIGKDDFVFVPGYGAPYIIDTDGVQREAVMEDYDTFCKLIHTSKYIDMNGWMMVEPSDMPPETVHMDMMLSNFLLCDKPCMGSPVSRQGAMDGIEMAAIVFGGKDKIMDTPVSVSLINSLSPLQFSDEMVGSLIELARHGQACVVASLIMAGASGPVTLGGVAALQNAEILAGITLAQMVREGAPVIYGSTSSAMDMKTGALSIGAPALSKNINVTAQMARFYDLPSRSGGGLTDALYPDGQAGLESALALSTAARSGINFILHSAGILGSYIAMSFEKFLMDEELAGMIRQMLKPIGFDEESIDVEMIKQTGIGGQYLTNPKTFKLCRTEFFLPDLMTRTNYDAWSAGGKKRIHEVAGDKMSQRLAKYEKPDIDPAVEKELTEYVNRRKNA</sequence>
<evidence type="ECO:0000256" key="1">
    <source>
        <dbReference type="ARBA" id="ARBA00007137"/>
    </source>
</evidence>
<name>A0A4U8YI20_9BACT</name>
<dbReference type="GO" id="GO:0032259">
    <property type="term" value="P:methylation"/>
    <property type="evidence" value="ECO:0007669"/>
    <property type="project" value="UniProtKB-KW"/>
</dbReference>
<protein>
    <recommendedName>
        <fullName evidence="4">Methyltransferase</fullName>
        <ecNumber evidence="4">2.1.1.-</ecNumber>
    </recommendedName>
</protein>
<dbReference type="InterPro" id="IPR010426">
    <property type="entry name" value="MTTB_MeTrfase"/>
</dbReference>
<reference evidence="5 6" key="1">
    <citation type="submission" date="2019-03" db="EMBL/GenBank/DDBJ databases">
        <authorList>
            <person name="Nijsse B."/>
        </authorList>
    </citation>
    <scope>NUCLEOTIDE SEQUENCE [LARGE SCALE GENOMIC DNA]</scope>
    <source>
        <strain evidence="5">Desulfoluna butyratoxydans MSL71</strain>
    </source>
</reference>
<organism evidence="5 6">
    <name type="scientific">Desulfoluna butyratoxydans</name>
    <dbReference type="NCBI Taxonomy" id="231438"/>
    <lineage>
        <taxon>Bacteria</taxon>
        <taxon>Pseudomonadati</taxon>
        <taxon>Thermodesulfobacteriota</taxon>
        <taxon>Desulfobacteria</taxon>
        <taxon>Desulfobacterales</taxon>
        <taxon>Desulfolunaceae</taxon>
        <taxon>Desulfoluna</taxon>
    </lineage>
</organism>
<dbReference type="EMBL" id="CAADHO010000001">
    <property type="protein sequence ID" value="VFQ42854.1"/>
    <property type="molecule type" value="Genomic_DNA"/>
</dbReference>
<dbReference type="RefSeq" id="WP_180137060.1">
    <property type="nucleotide sequence ID" value="NZ_CAADHO010000001.1"/>
</dbReference>
<evidence type="ECO:0000313" key="5">
    <source>
        <dbReference type="EMBL" id="VFQ42854.1"/>
    </source>
</evidence>
<proteinExistence type="inferred from homology"/>
<keyword evidence="2 5" id="KW-0489">Methyltransferase</keyword>
<dbReference type="GO" id="GO:0015948">
    <property type="term" value="P:methanogenesis"/>
    <property type="evidence" value="ECO:0007669"/>
    <property type="project" value="UniProtKB-UniRule"/>
</dbReference>
<evidence type="ECO:0000256" key="2">
    <source>
        <dbReference type="ARBA" id="ARBA00022603"/>
    </source>
</evidence>
<dbReference type="EC" id="2.1.1.-" evidence="4"/>